<dbReference type="InterPro" id="IPR055414">
    <property type="entry name" value="LRR_R13L4/SHOC2-like"/>
</dbReference>
<organism evidence="5 6">
    <name type="scientific">Ziziphus jujuba var. spinosa</name>
    <dbReference type="NCBI Taxonomy" id="714518"/>
    <lineage>
        <taxon>Eukaryota</taxon>
        <taxon>Viridiplantae</taxon>
        <taxon>Streptophyta</taxon>
        <taxon>Embryophyta</taxon>
        <taxon>Tracheophyta</taxon>
        <taxon>Spermatophyta</taxon>
        <taxon>Magnoliopsida</taxon>
        <taxon>eudicotyledons</taxon>
        <taxon>Gunneridae</taxon>
        <taxon>Pentapetalae</taxon>
        <taxon>rosids</taxon>
        <taxon>fabids</taxon>
        <taxon>Rosales</taxon>
        <taxon>Rhamnaceae</taxon>
        <taxon>Paliureae</taxon>
        <taxon>Ziziphus</taxon>
    </lineage>
</organism>
<dbReference type="FunFam" id="3.40.50.10140:FF:000007">
    <property type="entry name" value="Disease resistance protein (TIR-NBS-LRR class)"/>
    <property type="match status" value="1"/>
</dbReference>
<reference evidence="5" key="1">
    <citation type="journal article" date="2021" name="Front. Plant Sci.">
        <title>Chromosome-Scale Genome Assembly for Chinese Sour Jujube and Insights Into Its Genome Evolution and Domestication Signature.</title>
        <authorList>
            <person name="Shen L.-Y."/>
            <person name="Luo H."/>
            <person name="Wang X.-L."/>
            <person name="Wang X.-M."/>
            <person name="Qiu X.-J."/>
            <person name="Liu H."/>
            <person name="Zhou S.-S."/>
            <person name="Jia K.-H."/>
            <person name="Nie S."/>
            <person name="Bao Y.-T."/>
            <person name="Zhang R.-G."/>
            <person name="Yun Q.-Z."/>
            <person name="Chai Y.-H."/>
            <person name="Lu J.-Y."/>
            <person name="Li Y."/>
            <person name="Zhao S.-W."/>
            <person name="Mao J.-F."/>
            <person name="Jia S.-G."/>
            <person name="Mao Y.-M."/>
        </authorList>
    </citation>
    <scope>NUCLEOTIDE SEQUENCE</scope>
    <source>
        <strain evidence="5">AT0</strain>
        <tissue evidence="5">Leaf</tissue>
    </source>
</reference>
<keyword evidence="3" id="KW-0520">NAD</keyword>
<dbReference type="PROSITE" id="PS50104">
    <property type="entry name" value="TIR"/>
    <property type="match status" value="1"/>
</dbReference>
<dbReference type="AlphaFoldDB" id="A0A978ULX8"/>
<evidence type="ECO:0000256" key="2">
    <source>
        <dbReference type="ARBA" id="ARBA00022737"/>
    </source>
</evidence>
<dbReference type="SUPFAM" id="SSF52058">
    <property type="entry name" value="L domain-like"/>
    <property type="match status" value="2"/>
</dbReference>
<dbReference type="Proteomes" id="UP000813462">
    <property type="component" value="Unassembled WGS sequence"/>
</dbReference>
<protein>
    <recommendedName>
        <fullName evidence="4">TIR domain-containing protein</fullName>
    </recommendedName>
</protein>
<gene>
    <name evidence="5" type="ORF">FEM48_Zijuj10G0067900</name>
</gene>
<dbReference type="Gene3D" id="3.40.50.10140">
    <property type="entry name" value="Toll/interleukin-1 receptor homology (TIR) domain"/>
    <property type="match status" value="1"/>
</dbReference>
<dbReference type="GO" id="GO:0007165">
    <property type="term" value="P:signal transduction"/>
    <property type="evidence" value="ECO:0007669"/>
    <property type="project" value="InterPro"/>
</dbReference>
<dbReference type="InterPro" id="IPR032675">
    <property type="entry name" value="LRR_dom_sf"/>
</dbReference>
<evidence type="ECO:0000313" key="6">
    <source>
        <dbReference type="Proteomes" id="UP000813462"/>
    </source>
</evidence>
<sequence>MPSDDVVSAAPGAFRLRWDVFLSFRGEDTRGTITKNIYESLLKHGVRVFLDNDGLNRGDEIAPSLLEAIEDSAACIVVFSPRYADSRWCLEELAKISECRRLILPVFYGVDPSDVRRQRGPFEEHFRIHEERFGVERVLRWRKAMDKVGGIAGFHLWVFRNSEETEKIQSLVKRVLKEINNTPISVAAYTVGIESRGEKPIQGIVLDFAKKSSVKDLSSEAISWNKFRRKPNFNSATNYIKQKCKRPLQEQLEKEEDDNDISSSKSIENMSKLRLLQINHVNYRSGKFKSLPSLKWIQWKGCPLKTLPFHFYPPQLAVAQNLIIMNLRECHAIAAIPDLSGHKKLEKLILENCRRLVKIHKSIGSNMNSLICLNLRGCSNLNELPTDVSGLKKLESLILSGCSKLKQLPQNIGTMKALKKLLLDETAILNLPECIFRLSHLEKLSLNRCEQLKRLPCCIGQLVSLKKLSLNGSGLEELPDSIGSLANLEELSVMWCSSLTILPDSIKNLKSLVEFFVLGSPIEKLPELSVGSLPNLKELSVGKGLYFKELPNSIHYVNSMVGLHINGTSITSLPDQIGELKLLEKLEMRNCRFLTSLPASIGGLTRLITFIIYEADQITGLPESMGMLENLAMLQLTKCKKLIKLPSSIGSLMSLNRLLMEDTGVTELPESFGMLSSLIFLKMSTMRRHMEREVAVEHAVIPTSFSNLSLLNEFYARGCNISGKIADDFEKLSSLEILDLSHNQISCLPSCLRGMSILKKLLLPHCKYLKSLPPLPSSLLELNAANCSALETISDLSNLVRLNQLNLTSCEKVRELPGLECLKSLTRLYMTGCSACSSEVKRILAKGYLMSIRNLSMPGDKIPDWFSQDEVTFSEYKNCAIKGVIIGVVVSLNNQITDEMREEYPAIVDIQAKILKLDYWIYSTTLYLMGVPNTNEEQVHLCRYPPFHPLVSQLKHGYKIQITKRDIPMMNGVELKKSGIYLVYEGDDDYEGDEESLNDNQQSVSEKLAKFFATFSGIN</sequence>
<dbReference type="PANTHER" id="PTHR45752">
    <property type="entry name" value="LEUCINE-RICH REPEAT-CONTAINING"/>
    <property type="match status" value="1"/>
</dbReference>
<keyword evidence="1" id="KW-0433">Leucine-rich repeat</keyword>
<accession>A0A978ULX8</accession>
<comment type="caution">
    <text evidence="5">The sequence shown here is derived from an EMBL/GenBank/DDBJ whole genome shotgun (WGS) entry which is preliminary data.</text>
</comment>
<evidence type="ECO:0000313" key="5">
    <source>
        <dbReference type="EMBL" id="KAH7515830.1"/>
    </source>
</evidence>
<dbReference type="InterPro" id="IPR003591">
    <property type="entry name" value="Leu-rich_rpt_typical-subtyp"/>
</dbReference>
<evidence type="ECO:0000256" key="1">
    <source>
        <dbReference type="ARBA" id="ARBA00022614"/>
    </source>
</evidence>
<dbReference type="PANTHER" id="PTHR45752:SF195">
    <property type="entry name" value="LEUCINE-RICH REPEAT (LRR) FAMILY PROTEIN-RELATED"/>
    <property type="match status" value="1"/>
</dbReference>
<name>A0A978ULX8_ZIZJJ</name>
<dbReference type="SUPFAM" id="SSF52200">
    <property type="entry name" value="Toll/Interleukin receptor TIR domain"/>
    <property type="match status" value="1"/>
</dbReference>
<dbReference type="InterPro" id="IPR000157">
    <property type="entry name" value="TIR_dom"/>
</dbReference>
<dbReference type="SMART" id="SM00369">
    <property type="entry name" value="LRR_TYP"/>
    <property type="match status" value="4"/>
</dbReference>
<feature type="domain" description="TIR" evidence="4">
    <location>
        <begin position="16"/>
        <end position="179"/>
    </location>
</feature>
<dbReference type="Pfam" id="PF01582">
    <property type="entry name" value="TIR"/>
    <property type="match status" value="1"/>
</dbReference>
<dbReference type="Gene3D" id="3.80.10.10">
    <property type="entry name" value="Ribonuclease Inhibitor"/>
    <property type="match status" value="3"/>
</dbReference>
<keyword evidence="2" id="KW-0677">Repeat</keyword>
<evidence type="ECO:0000259" key="4">
    <source>
        <dbReference type="PROSITE" id="PS50104"/>
    </source>
</evidence>
<dbReference type="Pfam" id="PF13855">
    <property type="entry name" value="LRR_8"/>
    <property type="match status" value="1"/>
</dbReference>
<evidence type="ECO:0000256" key="3">
    <source>
        <dbReference type="ARBA" id="ARBA00023027"/>
    </source>
</evidence>
<proteinExistence type="predicted"/>
<dbReference type="InterPro" id="IPR050715">
    <property type="entry name" value="LRR-SigEffector_domain"/>
</dbReference>
<dbReference type="Pfam" id="PF23598">
    <property type="entry name" value="LRR_14"/>
    <property type="match status" value="2"/>
</dbReference>
<dbReference type="PROSITE" id="PS51450">
    <property type="entry name" value="LRR"/>
    <property type="match status" value="1"/>
</dbReference>
<dbReference type="InterPro" id="IPR001611">
    <property type="entry name" value="Leu-rich_rpt"/>
</dbReference>
<dbReference type="InterPro" id="IPR035897">
    <property type="entry name" value="Toll_tir_struct_dom_sf"/>
</dbReference>
<dbReference type="EMBL" id="JAEACU010000010">
    <property type="protein sequence ID" value="KAH7515830.1"/>
    <property type="molecule type" value="Genomic_DNA"/>
</dbReference>
<dbReference type="SMART" id="SM00255">
    <property type="entry name" value="TIR"/>
    <property type="match status" value="1"/>
</dbReference>